<sequence length="116" mass="12733">MKTSSFLVFVLMSLAFSCKKKNPEPECGCDGKPFKQVANLEATYHGHGNFTIYDTSDSTSARTGAVACEVDSTWQKAENYKVRNYIISGDLKSTCYSGESLVAIPPYITITSITKK</sequence>
<dbReference type="PROSITE" id="PS51257">
    <property type="entry name" value="PROKAR_LIPOPROTEIN"/>
    <property type="match status" value="1"/>
</dbReference>
<gene>
    <name evidence="1" type="ORF">FEN17_04845</name>
</gene>
<name>A0A5R9L323_9BACT</name>
<keyword evidence="2" id="KW-1185">Reference proteome</keyword>
<dbReference type="OrthoDB" id="964888at2"/>
<proteinExistence type="predicted"/>
<dbReference type="RefSeq" id="WP_138364152.1">
    <property type="nucleotide sequence ID" value="NZ_VCEJ01000002.1"/>
</dbReference>
<dbReference type="Proteomes" id="UP000306402">
    <property type="component" value="Unassembled WGS sequence"/>
</dbReference>
<accession>A0A5R9L323</accession>
<organism evidence="1 2">
    <name type="scientific">Dyadobacter luticola</name>
    <dbReference type="NCBI Taxonomy" id="1979387"/>
    <lineage>
        <taxon>Bacteria</taxon>
        <taxon>Pseudomonadati</taxon>
        <taxon>Bacteroidota</taxon>
        <taxon>Cytophagia</taxon>
        <taxon>Cytophagales</taxon>
        <taxon>Spirosomataceae</taxon>
        <taxon>Dyadobacter</taxon>
    </lineage>
</organism>
<protein>
    <submittedName>
        <fullName evidence="1">Uncharacterized protein</fullName>
    </submittedName>
</protein>
<reference evidence="1 2" key="1">
    <citation type="submission" date="2019-05" db="EMBL/GenBank/DDBJ databases">
        <authorList>
            <person name="Qu J.-H."/>
        </authorList>
    </citation>
    <scope>NUCLEOTIDE SEQUENCE [LARGE SCALE GENOMIC DNA]</scope>
    <source>
        <strain evidence="1 2">T17</strain>
    </source>
</reference>
<evidence type="ECO:0000313" key="2">
    <source>
        <dbReference type="Proteomes" id="UP000306402"/>
    </source>
</evidence>
<dbReference type="AlphaFoldDB" id="A0A5R9L323"/>
<dbReference type="EMBL" id="VCEJ01000002">
    <property type="protein sequence ID" value="TLV02943.1"/>
    <property type="molecule type" value="Genomic_DNA"/>
</dbReference>
<evidence type="ECO:0000313" key="1">
    <source>
        <dbReference type="EMBL" id="TLV02943.1"/>
    </source>
</evidence>
<comment type="caution">
    <text evidence="1">The sequence shown here is derived from an EMBL/GenBank/DDBJ whole genome shotgun (WGS) entry which is preliminary data.</text>
</comment>